<accession>A0ABU8SGH0</accession>
<dbReference type="EMBL" id="JAWMWG010000001">
    <property type="protein sequence ID" value="MEJ6348459.1"/>
    <property type="molecule type" value="Genomic_DNA"/>
</dbReference>
<feature type="transmembrane region" description="Helical" evidence="1">
    <location>
        <begin position="6"/>
        <end position="21"/>
    </location>
</feature>
<proteinExistence type="predicted"/>
<sequence length="95" mass="10795">MAQPLFFTIFIGIIALEYYVLTNTKHFWLGGILPALVTVFCVFLMIKTNSYALRDFLMVGTIAIGSLCFWGAGDERRKRKLKEKQEQLESKDNGG</sequence>
<evidence type="ECO:0000313" key="2">
    <source>
        <dbReference type="EMBL" id="MEJ6348459.1"/>
    </source>
</evidence>
<keyword evidence="1" id="KW-1133">Transmembrane helix</keyword>
<dbReference type="Proteomes" id="UP001377804">
    <property type="component" value="Unassembled WGS sequence"/>
</dbReference>
<name>A0ABU8SGH0_9LACO</name>
<keyword evidence="1" id="KW-0472">Membrane</keyword>
<feature type="transmembrane region" description="Helical" evidence="1">
    <location>
        <begin position="52"/>
        <end position="72"/>
    </location>
</feature>
<organism evidence="2 3">
    <name type="scientific">Holzapfeliella saturejae</name>
    <dbReference type="NCBI Taxonomy" id="3082953"/>
    <lineage>
        <taxon>Bacteria</taxon>
        <taxon>Bacillati</taxon>
        <taxon>Bacillota</taxon>
        <taxon>Bacilli</taxon>
        <taxon>Lactobacillales</taxon>
        <taxon>Lactobacillaceae</taxon>
        <taxon>Holzapfeliella</taxon>
    </lineage>
</organism>
<gene>
    <name evidence="2" type="ORF">R4Y45_04355</name>
</gene>
<evidence type="ECO:0000256" key="1">
    <source>
        <dbReference type="SAM" id="Phobius"/>
    </source>
</evidence>
<protein>
    <submittedName>
        <fullName evidence="2">Uncharacterized protein</fullName>
    </submittedName>
</protein>
<reference evidence="2 3" key="1">
    <citation type="submission" date="2023-10" db="EMBL/GenBank/DDBJ databases">
        <title>Holzapfeliella saturejae sp. nov. isolated from Satureja montana flowers.</title>
        <authorList>
            <person name="Alcantara C."/>
            <person name="Zuniga M."/>
            <person name="Landete J.M."/>
            <person name="Monedero V."/>
        </authorList>
    </citation>
    <scope>NUCLEOTIDE SEQUENCE [LARGE SCALE GENOMIC DNA]</scope>
    <source>
        <strain evidence="2 3">He02</strain>
    </source>
</reference>
<evidence type="ECO:0000313" key="3">
    <source>
        <dbReference type="Proteomes" id="UP001377804"/>
    </source>
</evidence>
<comment type="caution">
    <text evidence="2">The sequence shown here is derived from an EMBL/GenBank/DDBJ whole genome shotgun (WGS) entry which is preliminary data.</text>
</comment>
<dbReference type="RefSeq" id="WP_339969645.1">
    <property type="nucleotide sequence ID" value="NZ_JAWMWG010000001.1"/>
</dbReference>
<keyword evidence="1" id="KW-0812">Transmembrane</keyword>
<feature type="transmembrane region" description="Helical" evidence="1">
    <location>
        <begin position="28"/>
        <end position="46"/>
    </location>
</feature>
<keyword evidence="3" id="KW-1185">Reference proteome</keyword>